<comment type="subunit">
    <text evidence="6">Homodimer.</text>
</comment>
<dbReference type="HAMAP" id="MF_01216">
    <property type="entry name" value="Azoreductase_type1"/>
    <property type="match status" value="1"/>
</dbReference>
<dbReference type="GO" id="GO:0009055">
    <property type="term" value="F:electron transfer activity"/>
    <property type="evidence" value="ECO:0007669"/>
    <property type="project" value="UniProtKB-UniRule"/>
</dbReference>
<dbReference type="InterPro" id="IPR050104">
    <property type="entry name" value="FMN-dep_NADH:Q_OxRdtase_AzoR1"/>
</dbReference>
<accession>A0A0W0WYD4</accession>
<dbReference type="InterPro" id="IPR003680">
    <property type="entry name" value="Flavodoxin_fold"/>
</dbReference>
<dbReference type="GO" id="GO:0016655">
    <property type="term" value="F:oxidoreductase activity, acting on NAD(P)H, quinone or similar compound as acceptor"/>
    <property type="evidence" value="ECO:0007669"/>
    <property type="project" value="InterPro"/>
</dbReference>
<dbReference type="InterPro" id="IPR023048">
    <property type="entry name" value="NADH:quinone_OxRdtase_FMN_depd"/>
</dbReference>
<dbReference type="SUPFAM" id="SSF52218">
    <property type="entry name" value="Flavoproteins"/>
    <property type="match status" value="1"/>
</dbReference>
<reference evidence="8 9" key="1">
    <citation type="submission" date="2015-11" db="EMBL/GenBank/DDBJ databases">
        <title>Genomic analysis of 38 Legionella species identifies large and diverse effector repertoires.</title>
        <authorList>
            <person name="Burstein D."/>
            <person name="Amaro F."/>
            <person name="Zusman T."/>
            <person name="Lifshitz Z."/>
            <person name="Cohen O."/>
            <person name="Gilbert J.A."/>
            <person name="Pupko T."/>
            <person name="Shuman H.A."/>
            <person name="Segal G."/>
        </authorList>
    </citation>
    <scope>NUCLEOTIDE SEQUENCE [LARGE SCALE GENOMIC DNA]</scope>
    <source>
        <strain evidence="8 9">Oak Ridge-10</strain>
    </source>
</reference>
<name>A0A0W0WYD4_9GAMM</name>
<evidence type="ECO:0000256" key="5">
    <source>
        <dbReference type="ARBA" id="ARBA00048542"/>
    </source>
</evidence>
<evidence type="ECO:0000256" key="3">
    <source>
        <dbReference type="ARBA" id="ARBA00023002"/>
    </source>
</evidence>
<dbReference type="Gene3D" id="3.40.50.360">
    <property type="match status" value="1"/>
</dbReference>
<comment type="function">
    <text evidence="6">Also exhibits azoreductase activity. Catalyzes the reductive cleavage of the azo bond in aromatic azo compounds to the corresponding amines.</text>
</comment>
<organism evidence="8 9">
    <name type="scientific">Legionella oakridgensis</name>
    <dbReference type="NCBI Taxonomy" id="29423"/>
    <lineage>
        <taxon>Bacteria</taxon>
        <taxon>Pseudomonadati</taxon>
        <taxon>Pseudomonadota</taxon>
        <taxon>Gammaproteobacteria</taxon>
        <taxon>Legionellales</taxon>
        <taxon>Legionellaceae</taxon>
        <taxon>Legionella</taxon>
    </lineage>
</organism>
<sequence length="229" mass="26286">MKTLAIDSSMMGQHSVSRQLMRYFIERDQSEIKYRNLVEENPAHLSLEFIEKNTIDNSMIDETTYQINLSKIYLNEFLEAERLVIAAPMYNFSIPSVLKAWIDRIMIAGKTFKYTEQGPIGLAGEKKVYIISTRGGEYEILPSLKAMDHQENYLVTVFNFLGIHDIRFIRAEGVNRGKDKKLAAINQAYQQIDKIVSMEWEYPGSFSNQGRGDHSNLKSDSQKSCMSCC</sequence>
<feature type="binding site" evidence="6">
    <location>
        <begin position="89"/>
        <end position="92"/>
    </location>
    <ligand>
        <name>FMN</name>
        <dbReference type="ChEBI" id="CHEBI:58210"/>
    </ligand>
</feature>
<dbReference type="GO" id="GO:0016652">
    <property type="term" value="F:oxidoreductase activity, acting on NAD(P)H as acceptor"/>
    <property type="evidence" value="ECO:0007669"/>
    <property type="project" value="UniProtKB-UniRule"/>
</dbReference>
<evidence type="ECO:0000313" key="8">
    <source>
        <dbReference type="EMBL" id="KTD37304.1"/>
    </source>
</evidence>
<dbReference type="PANTHER" id="PTHR43741">
    <property type="entry name" value="FMN-DEPENDENT NADH-AZOREDUCTASE 1"/>
    <property type="match status" value="1"/>
</dbReference>
<dbReference type="RefSeq" id="WP_025384789.1">
    <property type="nucleotide sequence ID" value="NZ_LCUA01000028.1"/>
</dbReference>
<dbReference type="Pfam" id="PF02525">
    <property type="entry name" value="Flavodoxin_2"/>
    <property type="match status" value="1"/>
</dbReference>
<comment type="function">
    <text evidence="6">Quinone reductase that provides resistance to thiol-specific stress caused by electrophilic quinones.</text>
</comment>
<dbReference type="EMBL" id="LNYP01000031">
    <property type="protein sequence ID" value="KTD37304.1"/>
    <property type="molecule type" value="Genomic_DNA"/>
</dbReference>
<dbReference type="InterPro" id="IPR029039">
    <property type="entry name" value="Flavoprotein-like_sf"/>
</dbReference>
<evidence type="ECO:0000313" key="9">
    <source>
        <dbReference type="Proteomes" id="UP000054858"/>
    </source>
</evidence>
<dbReference type="GO" id="GO:0010181">
    <property type="term" value="F:FMN binding"/>
    <property type="evidence" value="ECO:0007669"/>
    <property type="project" value="UniProtKB-UniRule"/>
</dbReference>
<dbReference type="AlphaFoldDB" id="A0A0W0WYD4"/>
<comment type="catalytic activity">
    <reaction evidence="6">
        <text>2 a quinone + NADH + H(+) = 2 a 1,4-benzosemiquinone + NAD(+)</text>
        <dbReference type="Rhea" id="RHEA:65952"/>
        <dbReference type="ChEBI" id="CHEBI:15378"/>
        <dbReference type="ChEBI" id="CHEBI:57540"/>
        <dbReference type="ChEBI" id="CHEBI:57945"/>
        <dbReference type="ChEBI" id="CHEBI:132124"/>
        <dbReference type="ChEBI" id="CHEBI:134225"/>
    </reaction>
</comment>
<keyword evidence="2 6" id="KW-0288">FMN</keyword>
<evidence type="ECO:0000256" key="6">
    <source>
        <dbReference type="HAMAP-Rule" id="MF_01216"/>
    </source>
</evidence>
<comment type="cofactor">
    <cofactor evidence="6">
        <name>FMN</name>
        <dbReference type="ChEBI" id="CHEBI:58210"/>
    </cofactor>
    <text evidence="6">Binds 1 FMN per subunit.</text>
</comment>
<feature type="domain" description="Flavodoxin-like fold" evidence="7">
    <location>
        <begin position="1"/>
        <end position="194"/>
    </location>
</feature>
<dbReference type="Proteomes" id="UP000054858">
    <property type="component" value="Unassembled WGS sequence"/>
</dbReference>
<comment type="catalytic activity">
    <reaction evidence="5">
        <text>N,N-dimethyl-1,4-phenylenediamine + anthranilate + 2 NAD(+) = 2-(4-dimethylaminophenyl)diazenylbenzoate + 2 NADH + 2 H(+)</text>
        <dbReference type="Rhea" id="RHEA:55872"/>
        <dbReference type="ChEBI" id="CHEBI:15378"/>
        <dbReference type="ChEBI" id="CHEBI:15783"/>
        <dbReference type="ChEBI" id="CHEBI:16567"/>
        <dbReference type="ChEBI" id="CHEBI:57540"/>
        <dbReference type="ChEBI" id="CHEBI:57945"/>
        <dbReference type="ChEBI" id="CHEBI:71579"/>
        <dbReference type="EC" id="1.7.1.17"/>
    </reaction>
    <physiologicalReaction direction="right-to-left" evidence="5">
        <dbReference type="Rhea" id="RHEA:55874"/>
    </physiologicalReaction>
</comment>
<comment type="similarity">
    <text evidence="6">Belongs to the azoreductase type 1 family.</text>
</comment>
<evidence type="ECO:0000256" key="1">
    <source>
        <dbReference type="ARBA" id="ARBA00022630"/>
    </source>
</evidence>
<dbReference type="EC" id="1.6.5.-" evidence="6"/>
<feature type="binding site" evidence="6">
    <location>
        <begin position="15"/>
        <end position="17"/>
    </location>
    <ligand>
        <name>FMN</name>
        <dbReference type="ChEBI" id="CHEBI:58210"/>
    </ligand>
</feature>
<evidence type="ECO:0000256" key="4">
    <source>
        <dbReference type="ARBA" id="ARBA00023027"/>
    </source>
</evidence>
<protein>
    <recommendedName>
        <fullName evidence="6">FMN dependent NADH:quinone oxidoreductase</fullName>
        <ecNumber evidence="6">1.6.5.-</ecNumber>
    </recommendedName>
    <alternativeName>
        <fullName evidence="6">Azo-dye reductase</fullName>
    </alternativeName>
    <alternativeName>
        <fullName evidence="6">FMN-dependent NADH-azo compound oxidoreductase</fullName>
    </alternativeName>
    <alternativeName>
        <fullName evidence="6">FMN-dependent NADH-azoreductase</fullName>
        <ecNumber evidence="6">1.7.1.17</ecNumber>
    </alternativeName>
</protein>
<keyword evidence="1 6" id="KW-0285">Flavoprotein</keyword>
<keyword evidence="3 6" id="KW-0560">Oxidoreductase</keyword>
<gene>
    <name evidence="6" type="primary">azoR</name>
    <name evidence="8" type="ORF">Loak_2440</name>
</gene>
<feature type="binding site" evidence="6">
    <location>
        <begin position="133"/>
        <end position="136"/>
    </location>
    <ligand>
        <name>FMN</name>
        <dbReference type="ChEBI" id="CHEBI:58210"/>
    </ligand>
</feature>
<keyword evidence="4 6" id="KW-0520">NAD</keyword>
<feature type="binding site" evidence="6">
    <location>
        <position position="9"/>
    </location>
    <ligand>
        <name>FMN</name>
        <dbReference type="ChEBI" id="CHEBI:58210"/>
    </ligand>
</feature>
<dbReference type="EC" id="1.7.1.17" evidence="6"/>
<proteinExistence type="inferred from homology"/>
<dbReference type="PATRIC" id="fig|29423.5.peg.2564"/>
<comment type="caution">
    <text evidence="8">The sequence shown here is derived from an EMBL/GenBank/DDBJ whole genome shotgun (WGS) entry which is preliminary data.</text>
</comment>
<evidence type="ECO:0000259" key="7">
    <source>
        <dbReference type="Pfam" id="PF02525"/>
    </source>
</evidence>
<evidence type="ECO:0000256" key="2">
    <source>
        <dbReference type="ARBA" id="ARBA00022643"/>
    </source>
</evidence>
<dbReference type="PANTHER" id="PTHR43741:SF4">
    <property type="entry name" value="FMN-DEPENDENT NADH:QUINONE OXIDOREDUCTASE"/>
    <property type="match status" value="1"/>
</dbReference>